<dbReference type="EMBL" id="GBXM01063332">
    <property type="protein sequence ID" value="JAH45245.1"/>
    <property type="molecule type" value="Transcribed_RNA"/>
</dbReference>
<evidence type="ECO:0000313" key="1">
    <source>
        <dbReference type="EMBL" id="JAH45245.1"/>
    </source>
</evidence>
<accession>A0A0E9SX76</accession>
<protein>
    <submittedName>
        <fullName evidence="1">Uncharacterized protein</fullName>
    </submittedName>
</protein>
<organism evidence="1">
    <name type="scientific">Anguilla anguilla</name>
    <name type="common">European freshwater eel</name>
    <name type="synonym">Muraena anguilla</name>
    <dbReference type="NCBI Taxonomy" id="7936"/>
    <lineage>
        <taxon>Eukaryota</taxon>
        <taxon>Metazoa</taxon>
        <taxon>Chordata</taxon>
        <taxon>Craniata</taxon>
        <taxon>Vertebrata</taxon>
        <taxon>Euteleostomi</taxon>
        <taxon>Actinopterygii</taxon>
        <taxon>Neopterygii</taxon>
        <taxon>Teleostei</taxon>
        <taxon>Anguilliformes</taxon>
        <taxon>Anguillidae</taxon>
        <taxon>Anguilla</taxon>
    </lineage>
</organism>
<reference evidence="1" key="1">
    <citation type="submission" date="2014-11" db="EMBL/GenBank/DDBJ databases">
        <authorList>
            <person name="Amaro Gonzalez C."/>
        </authorList>
    </citation>
    <scope>NUCLEOTIDE SEQUENCE</scope>
</reference>
<proteinExistence type="predicted"/>
<dbReference type="AlphaFoldDB" id="A0A0E9SX76"/>
<name>A0A0E9SX76_ANGAN</name>
<sequence length="77" mass="9044">MYLYPWVLAKLKPNFQYWSVVLMKLPTLSECLNFQQQYFHLMGEHEERIFPGTTTRKKLKKNCKATTGTQVSDGDTI</sequence>
<reference evidence="1" key="2">
    <citation type="journal article" date="2015" name="Fish Shellfish Immunol.">
        <title>Early steps in the European eel (Anguilla anguilla)-Vibrio vulnificus interaction in the gills: Role of the RtxA13 toxin.</title>
        <authorList>
            <person name="Callol A."/>
            <person name="Pajuelo D."/>
            <person name="Ebbesson L."/>
            <person name="Teles M."/>
            <person name="MacKenzie S."/>
            <person name="Amaro C."/>
        </authorList>
    </citation>
    <scope>NUCLEOTIDE SEQUENCE</scope>
</reference>